<evidence type="ECO:0000256" key="2">
    <source>
        <dbReference type="ARBA" id="ARBA00006295"/>
    </source>
</evidence>
<evidence type="ECO:0000256" key="5">
    <source>
        <dbReference type="ARBA" id="ARBA00023125"/>
    </source>
</evidence>
<dbReference type="InterPro" id="IPR023705">
    <property type="entry name" value="Nucleoid_occlusion_protein"/>
</dbReference>
<evidence type="ECO:0000256" key="7">
    <source>
        <dbReference type="ARBA" id="ARBA00023306"/>
    </source>
</evidence>
<dbReference type="Pfam" id="PF02195">
    <property type="entry name" value="ParB_N"/>
    <property type="match status" value="1"/>
</dbReference>
<comment type="caution">
    <text evidence="9">The sequence shown here is derived from an EMBL/GenBank/DDBJ whole genome shotgun (WGS) entry which is preliminary data.</text>
</comment>
<dbReference type="GO" id="GO:0005694">
    <property type="term" value="C:chromosome"/>
    <property type="evidence" value="ECO:0007669"/>
    <property type="project" value="TreeGrafter"/>
</dbReference>
<dbReference type="InterPro" id="IPR003115">
    <property type="entry name" value="ParB_N"/>
</dbReference>
<evidence type="ECO:0000313" key="9">
    <source>
        <dbReference type="EMBL" id="KRM64407.1"/>
    </source>
</evidence>
<keyword evidence="5 9" id="KW-0238">DNA-binding</keyword>
<dbReference type="Pfam" id="PF17762">
    <property type="entry name" value="HTH_ParB"/>
    <property type="match status" value="1"/>
</dbReference>
<evidence type="ECO:0000256" key="4">
    <source>
        <dbReference type="ARBA" id="ARBA00022618"/>
    </source>
</evidence>
<dbReference type="Proteomes" id="UP000051008">
    <property type="component" value="Unassembled WGS sequence"/>
</dbReference>
<dbReference type="InterPro" id="IPR041468">
    <property type="entry name" value="HTH_ParB/Spo0J"/>
</dbReference>
<keyword evidence="4" id="KW-0132">Cell division</keyword>
<gene>
    <name evidence="9" type="ORF">FC14_GL001864</name>
</gene>
<feature type="domain" description="ParB-like N-terminal" evidence="8">
    <location>
        <begin position="22"/>
        <end position="112"/>
    </location>
</feature>
<evidence type="ECO:0000256" key="1">
    <source>
        <dbReference type="ARBA" id="ARBA00004453"/>
    </source>
</evidence>
<name>A0A0R2AB80_9LACO</name>
<dbReference type="PANTHER" id="PTHR33375:SF8">
    <property type="entry name" value="NUCLEOID OCCLUSION PROTEIN"/>
    <property type="match status" value="1"/>
</dbReference>
<sequence>MAFSFFKSKKEVSAKPGVNDVVELEVQKIIPNRYQPRKLFSDESIAELATTIAEHGLLQPIVVREYEAGKYEIIAGERRFRAVNRLKWEKIPALIKKMDDTQAASMAVIENLQREGLSAIEEAQSYQKLMELNQLTQLQLAREIGKSQSFVANKLRLLKLNMGVQRAILNRKLTERHGRALVSLDDKQQVELLKQIEEGHLTVKETEALVAKITAPKVKAQPKKKAKARTKGSSKDVKIALNTIRQSVKMVTDTGLKVTTSEEDAPGVHRIIIEIPLDGSDQK</sequence>
<protein>
    <submittedName>
        <fullName evidence="9">Chromosome partitioning protein, DNA-binding protein</fullName>
    </submittedName>
</protein>
<dbReference type="FunFam" id="1.10.10.2830:FF:000001">
    <property type="entry name" value="Chromosome partitioning protein ParB"/>
    <property type="match status" value="1"/>
</dbReference>
<keyword evidence="3" id="KW-0963">Cytoplasm</keyword>
<proteinExistence type="inferred from homology"/>
<dbReference type="EMBL" id="AYYP01000032">
    <property type="protein sequence ID" value="KRM64407.1"/>
    <property type="molecule type" value="Genomic_DNA"/>
</dbReference>
<dbReference type="GO" id="GO:0007059">
    <property type="term" value="P:chromosome segregation"/>
    <property type="evidence" value="ECO:0007669"/>
    <property type="project" value="TreeGrafter"/>
</dbReference>
<dbReference type="FunFam" id="3.90.1530.30:FF:000001">
    <property type="entry name" value="Chromosome partitioning protein ParB"/>
    <property type="match status" value="1"/>
</dbReference>
<evidence type="ECO:0000256" key="3">
    <source>
        <dbReference type="ARBA" id="ARBA00022490"/>
    </source>
</evidence>
<dbReference type="InterPro" id="IPR050336">
    <property type="entry name" value="Chromosome_partition/occlusion"/>
</dbReference>
<dbReference type="SMART" id="SM00470">
    <property type="entry name" value="ParB"/>
    <property type="match status" value="1"/>
</dbReference>
<dbReference type="GeneID" id="75138173"/>
<dbReference type="NCBIfam" id="TIGR00180">
    <property type="entry name" value="parB_part"/>
    <property type="match status" value="1"/>
</dbReference>
<dbReference type="AlphaFoldDB" id="A0A0R2AB80"/>
<dbReference type="NCBIfam" id="TIGR04285">
    <property type="entry name" value="nucleoid_noc"/>
    <property type="match status" value="1"/>
</dbReference>
<keyword evidence="7" id="KW-0131">Cell cycle</keyword>
<evidence type="ECO:0000313" key="10">
    <source>
        <dbReference type="Proteomes" id="UP000051008"/>
    </source>
</evidence>
<dbReference type="GO" id="GO:0045881">
    <property type="term" value="P:positive regulation of sporulation resulting in formation of a cellular spore"/>
    <property type="evidence" value="ECO:0007669"/>
    <property type="project" value="TreeGrafter"/>
</dbReference>
<dbReference type="InterPro" id="IPR036086">
    <property type="entry name" value="ParB/Sulfiredoxin_sf"/>
</dbReference>
<dbReference type="OrthoDB" id="9802051at2"/>
<dbReference type="GO" id="GO:0003677">
    <property type="term" value="F:DNA binding"/>
    <property type="evidence" value="ECO:0007669"/>
    <property type="project" value="UniProtKB-KW"/>
</dbReference>
<evidence type="ECO:0000259" key="8">
    <source>
        <dbReference type="SMART" id="SM00470"/>
    </source>
</evidence>
<dbReference type="SUPFAM" id="SSF110849">
    <property type="entry name" value="ParB/Sulfiredoxin"/>
    <property type="match status" value="1"/>
</dbReference>
<evidence type="ECO:0000256" key="6">
    <source>
        <dbReference type="ARBA" id="ARBA00023210"/>
    </source>
</evidence>
<dbReference type="InterPro" id="IPR004437">
    <property type="entry name" value="ParB/RepB/Spo0J"/>
</dbReference>
<organism evidence="9 10">
    <name type="scientific">Ligilactobacillus agilis DSM 20509</name>
    <dbReference type="NCBI Taxonomy" id="1423718"/>
    <lineage>
        <taxon>Bacteria</taxon>
        <taxon>Bacillati</taxon>
        <taxon>Bacillota</taxon>
        <taxon>Bacilli</taxon>
        <taxon>Lactobacillales</taxon>
        <taxon>Lactobacillaceae</taxon>
        <taxon>Ligilactobacillus</taxon>
    </lineage>
</organism>
<keyword evidence="10" id="KW-1185">Reference proteome</keyword>
<accession>A0A0R2AB80</accession>
<dbReference type="Gene3D" id="1.10.10.2830">
    <property type="match status" value="1"/>
</dbReference>
<dbReference type="PANTHER" id="PTHR33375">
    <property type="entry name" value="CHROMOSOME-PARTITIONING PROTEIN PARB-RELATED"/>
    <property type="match status" value="1"/>
</dbReference>
<dbReference type="CDD" id="cd16393">
    <property type="entry name" value="SPO0J_N"/>
    <property type="match status" value="1"/>
</dbReference>
<dbReference type="Gene3D" id="3.90.1530.30">
    <property type="match status" value="1"/>
</dbReference>
<comment type="subcellular location">
    <subcellularLocation>
        <location evidence="1">Cytoplasm</location>
        <location evidence="1">Nucleoid</location>
    </subcellularLocation>
</comment>
<keyword evidence="6" id="KW-0717">Septation</keyword>
<dbReference type="GO" id="GO:0000917">
    <property type="term" value="P:division septum assembly"/>
    <property type="evidence" value="ECO:0007669"/>
    <property type="project" value="UniProtKB-KW"/>
</dbReference>
<reference evidence="9 10" key="1">
    <citation type="journal article" date="2015" name="Genome Announc.">
        <title>Expanding the biotechnology potential of lactobacilli through comparative genomics of 213 strains and associated genera.</title>
        <authorList>
            <person name="Sun Z."/>
            <person name="Harris H.M."/>
            <person name="McCann A."/>
            <person name="Guo C."/>
            <person name="Argimon S."/>
            <person name="Zhang W."/>
            <person name="Yang X."/>
            <person name="Jeffery I.B."/>
            <person name="Cooney J.C."/>
            <person name="Kagawa T.F."/>
            <person name="Liu W."/>
            <person name="Song Y."/>
            <person name="Salvetti E."/>
            <person name="Wrobel A."/>
            <person name="Rasinkangas P."/>
            <person name="Parkhill J."/>
            <person name="Rea M.C."/>
            <person name="O'Sullivan O."/>
            <person name="Ritari J."/>
            <person name="Douillard F.P."/>
            <person name="Paul Ross R."/>
            <person name="Yang R."/>
            <person name="Briner A.E."/>
            <person name="Felis G.E."/>
            <person name="de Vos W.M."/>
            <person name="Barrangou R."/>
            <person name="Klaenhammer T.R."/>
            <person name="Caufield P.W."/>
            <person name="Cui Y."/>
            <person name="Zhang H."/>
            <person name="O'Toole P.W."/>
        </authorList>
    </citation>
    <scope>NUCLEOTIDE SEQUENCE [LARGE SCALE GENOMIC DNA]</scope>
    <source>
        <strain evidence="9 10">DSM 20509</strain>
    </source>
</reference>
<dbReference type="PATRIC" id="fig|1423718.3.peg.1934"/>
<comment type="similarity">
    <text evidence="2">Belongs to the ParB family.</text>
</comment>
<dbReference type="RefSeq" id="WP_056976695.1">
    <property type="nucleotide sequence ID" value="NZ_AYYP01000032.1"/>
</dbReference>
<dbReference type="GO" id="GO:0009295">
    <property type="term" value="C:nucleoid"/>
    <property type="evidence" value="ECO:0007669"/>
    <property type="project" value="UniProtKB-SubCell"/>
</dbReference>